<dbReference type="Gene3D" id="1.20.1250.20">
    <property type="entry name" value="MFS general substrate transporter like domains"/>
    <property type="match status" value="2"/>
</dbReference>
<feature type="transmembrane region" description="Helical" evidence="8">
    <location>
        <begin position="259"/>
        <end position="279"/>
    </location>
</feature>
<gene>
    <name evidence="10" type="ORF">ACFFIC_14415</name>
</gene>
<protein>
    <submittedName>
        <fullName evidence="10">MFS transporter</fullName>
    </submittedName>
</protein>
<keyword evidence="6 8" id="KW-1133">Transmembrane helix</keyword>
<feature type="transmembrane region" description="Helical" evidence="8">
    <location>
        <begin position="57"/>
        <end position="76"/>
    </location>
</feature>
<dbReference type="InterPro" id="IPR036259">
    <property type="entry name" value="MFS_trans_sf"/>
</dbReference>
<evidence type="ECO:0000313" key="10">
    <source>
        <dbReference type="EMBL" id="MFC0386730.1"/>
    </source>
</evidence>
<comment type="caution">
    <text evidence="10">The sequence shown here is derived from an EMBL/GenBank/DDBJ whole genome shotgun (WGS) entry which is preliminary data.</text>
</comment>
<dbReference type="InterPro" id="IPR024989">
    <property type="entry name" value="MFS_assoc_dom"/>
</dbReference>
<accession>A0ABV6IT14</accession>
<evidence type="ECO:0000256" key="3">
    <source>
        <dbReference type="ARBA" id="ARBA00022475"/>
    </source>
</evidence>
<evidence type="ECO:0000256" key="1">
    <source>
        <dbReference type="ARBA" id="ARBA00004429"/>
    </source>
</evidence>
<organism evidence="10 11">
    <name type="scientific">Muricoccus vinaceus</name>
    <dbReference type="NCBI Taxonomy" id="424704"/>
    <lineage>
        <taxon>Bacteria</taxon>
        <taxon>Pseudomonadati</taxon>
        <taxon>Pseudomonadota</taxon>
        <taxon>Alphaproteobacteria</taxon>
        <taxon>Acetobacterales</taxon>
        <taxon>Roseomonadaceae</taxon>
        <taxon>Muricoccus</taxon>
    </lineage>
</organism>
<feature type="transmembrane region" description="Helical" evidence="8">
    <location>
        <begin position="410"/>
        <end position="429"/>
    </location>
</feature>
<keyword evidence="5 8" id="KW-0812">Transmembrane</keyword>
<dbReference type="RefSeq" id="WP_377051477.1">
    <property type="nucleotide sequence ID" value="NZ_JBHLVZ010000037.1"/>
</dbReference>
<evidence type="ECO:0000313" key="11">
    <source>
        <dbReference type="Proteomes" id="UP001589789"/>
    </source>
</evidence>
<dbReference type="Proteomes" id="UP001589789">
    <property type="component" value="Unassembled WGS sequence"/>
</dbReference>
<comment type="subcellular location">
    <subcellularLocation>
        <location evidence="1">Cell inner membrane</location>
        <topology evidence="1">Multi-pass membrane protein</topology>
    </subcellularLocation>
</comment>
<dbReference type="NCBIfam" id="NF037955">
    <property type="entry name" value="mfs"/>
    <property type="match status" value="1"/>
</dbReference>
<feature type="transmembrane region" description="Helical" evidence="8">
    <location>
        <begin position="291"/>
        <end position="308"/>
    </location>
</feature>
<keyword evidence="3" id="KW-1003">Cell membrane</keyword>
<feature type="transmembrane region" description="Helical" evidence="8">
    <location>
        <begin position="182"/>
        <end position="200"/>
    </location>
</feature>
<keyword evidence="11" id="KW-1185">Reference proteome</keyword>
<dbReference type="SUPFAM" id="SSF103473">
    <property type="entry name" value="MFS general substrate transporter"/>
    <property type="match status" value="1"/>
</dbReference>
<keyword evidence="2" id="KW-0813">Transport</keyword>
<sequence>MNAPNTAHHATAEAAGCGVPGAMTGAPPGAPLPTAIAVDVPDQVPPGTRPGEPLARLALLLATSFLGVGVAMPFLPPFLAGKGLGPEAVAQVLFAGSLIRFTVSPAMGRLADRLGDGRRLLMPCAAVAALAAPLFLPAEGFWAVLLVQLLFAAAMAPLSPLGEAMTLAATRRAGADYGRVRSAGSAAFVLGAVGAGWLAGWAGYAAVPWLLAGSYAAAALAAWALPRAAVPAPPSGAQRGGFRKVFPLHLLRRPGFARLVLITGLIQGSHAAYYGFASIHWARAGHSPDTIGLLWAEGVLAEVLLFFWARPLLGRLSPRALMLLAAGVGVLRWCALAATTELWALVPLQALHAITFGAQYMGAMRWLAARAPPGEALSAQSLHAALGNTGAQALAMLAAGALYAGLGAGAFLAMAALCALAVPVALGWIEGRGD</sequence>
<keyword evidence="7 8" id="KW-0472">Membrane</keyword>
<evidence type="ECO:0000256" key="2">
    <source>
        <dbReference type="ARBA" id="ARBA00022448"/>
    </source>
</evidence>
<dbReference type="PIRSF" id="PIRSF004925">
    <property type="entry name" value="HcaT"/>
    <property type="match status" value="1"/>
</dbReference>
<feature type="transmembrane region" description="Helical" evidence="8">
    <location>
        <begin position="320"/>
        <end position="338"/>
    </location>
</feature>
<dbReference type="InterPro" id="IPR026032">
    <property type="entry name" value="HcaT-like"/>
</dbReference>
<evidence type="ECO:0000259" key="9">
    <source>
        <dbReference type="Pfam" id="PF12832"/>
    </source>
</evidence>
<dbReference type="EMBL" id="JBHLVZ010000037">
    <property type="protein sequence ID" value="MFC0386730.1"/>
    <property type="molecule type" value="Genomic_DNA"/>
</dbReference>
<evidence type="ECO:0000256" key="4">
    <source>
        <dbReference type="ARBA" id="ARBA00022519"/>
    </source>
</evidence>
<feature type="transmembrane region" description="Helical" evidence="8">
    <location>
        <begin position="206"/>
        <end position="225"/>
    </location>
</feature>
<dbReference type="PANTHER" id="PTHR23522:SF10">
    <property type="entry name" value="3-PHENYLPROPIONIC ACID TRANSPORTER-RELATED"/>
    <property type="match status" value="1"/>
</dbReference>
<evidence type="ECO:0000256" key="8">
    <source>
        <dbReference type="SAM" id="Phobius"/>
    </source>
</evidence>
<evidence type="ECO:0000256" key="5">
    <source>
        <dbReference type="ARBA" id="ARBA00022692"/>
    </source>
</evidence>
<feature type="domain" description="Major facilitator superfamily associated" evidence="9">
    <location>
        <begin position="57"/>
        <end position="408"/>
    </location>
</feature>
<proteinExistence type="predicted"/>
<name>A0ABV6IT14_9PROT</name>
<reference evidence="10 11" key="1">
    <citation type="submission" date="2024-09" db="EMBL/GenBank/DDBJ databases">
        <authorList>
            <person name="Sun Q."/>
            <person name="Mori K."/>
        </authorList>
    </citation>
    <scope>NUCLEOTIDE SEQUENCE [LARGE SCALE GENOMIC DNA]</scope>
    <source>
        <strain evidence="10 11">CCM 7468</strain>
    </source>
</reference>
<evidence type="ECO:0000256" key="6">
    <source>
        <dbReference type="ARBA" id="ARBA00022989"/>
    </source>
</evidence>
<evidence type="ECO:0000256" key="7">
    <source>
        <dbReference type="ARBA" id="ARBA00023136"/>
    </source>
</evidence>
<dbReference type="Pfam" id="PF12832">
    <property type="entry name" value="MFS_1_like"/>
    <property type="match status" value="1"/>
</dbReference>
<keyword evidence="4" id="KW-0997">Cell inner membrane</keyword>
<dbReference type="PANTHER" id="PTHR23522">
    <property type="entry name" value="BLL5896 PROTEIN"/>
    <property type="match status" value="1"/>
</dbReference>
<feature type="transmembrane region" description="Helical" evidence="8">
    <location>
        <begin position="142"/>
        <end position="161"/>
    </location>
</feature>